<evidence type="ECO:0000313" key="2">
    <source>
        <dbReference type="EMBL" id="KAG2657335.1"/>
    </source>
</evidence>
<dbReference type="AlphaFoldDB" id="A0A8T0XD57"/>
<evidence type="ECO:0000256" key="1">
    <source>
        <dbReference type="SAM" id="MobiDB-lite"/>
    </source>
</evidence>
<proteinExistence type="predicted"/>
<sequence>MLDASLRSSAARRCRTLHAALCAHPALCAASFLGHVVPCTLLHLLHACASRRRAGSRGGCGRLGPPSVGGGMAPRGGGGRHAAEGGGPDRRTSPGEETATPLDPNWGPAATAGSGASSLGRRREGECAAATGIQEPGAAALPPWREAPPPPGSGSRGAALWRRGREMGHRRARRLGAGAPPHSQATSSLPALPPRDIRGPFTAVAIARDGQGSNQPDQPSHPTDRTLRTRPALVPALILARLNPASPLLHDEPPSSPRRRTSPFPAAPHHPAVAAPSTRRPGAGSRLGAATRPLGFCSSAAPHRDLGYPRPGATPSHQRRRSHPPGAPGAAPSSRRGALSFRRPTLLPTGLRPLPKRFSSPSRDPFCSAIPPVADPGTGTARGRLLANPCLSPHSTRHRSVLPSLFHETDPSSRRRRSSSACLRIR</sequence>
<protein>
    <submittedName>
        <fullName evidence="2">Uncharacterized protein</fullName>
    </submittedName>
</protein>
<comment type="caution">
    <text evidence="2">The sequence shown here is derived from an EMBL/GenBank/DDBJ whole genome shotgun (WGS) entry which is preliminary data.</text>
</comment>
<feature type="compositionally biased region" description="Polar residues" evidence="1">
    <location>
        <begin position="211"/>
        <end position="221"/>
    </location>
</feature>
<dbReference type="EMBL" id="CM029037">
    <property type="protein sequence ID" value="KAG2657335.1"/>
    <property type="molecule type" value="Genomic_DNA"/>
</dbReference>
<dbReference type="Proteomes" id="UP000823388">
    <property type="component" value="Chromosome 1K"/>
</dbReference>
<feature type="compositionally biased region" description="Basic and acidic residues" evidence="1">
    <location>
        <begin position="81"/>
        <end position="94"/>
    </location>
</feature>
<evidence type="ECO:0000313" key="3">
    <source>
        <dbReference type="Proteomes" id="UP000823388"/>
    </source>
</evidence>
<accession>A0A8T0XD57</accession>
<feature type="compositionally biased region" description="Gly residues" evidence="1">
    <location>
        <begin position="56"/>
        <end position="80"/>
    </location>
</feature>
<feature type="region of interest" description="Disordered" evidence="1">
    <location>
        <begin position="244"/>
        <end position="363"/>
    </location>
</feature>
<feature type="region of interest" description="Disordered" evidence="1">
    <location>
        <begin position="390"/>
        <end position="426"/>
    </location>
</feature>
<gene>
    <name evidence="2" type="ORF">PVAP13_1KG177177</name>
</gene>
<organism evidence="2 3">
    <name type="scientific">Panicum virgatum</name>
    <name type="common">Blackwell switchgrass</name>
    <dbReference type="NCBI Taxonomy" id="38727"/>
    <lineage>
        <taxon>Eukaryota</taxon>
        <taxon>Viridiplantae</taxon>
        <taxon>Streptophyta</taxon>
        <taxon>Embryophyta</taxon>
        <taxon>Tracheophyta</taxon>
        <taxon>Spermatophyta</taxon>
        <taxon>Magnoliopsida</taxon>
        <taxon>Liliopsida</taxon>
        <taxon>Poales</taxon>
        <taxon>Poaceae</taxon>
        <taxon>PACMAD clade</taxon>
        <taxon>Panicoideae</taxon>
        <taxon>Panicodae</taxon>
        <taxon>Paniceae</taxon>
        <taxon>Panicinae</taxon>
        <taxon>Panicum</taxon>
        <taxon>Panicum sect. Hiantes</taxon>
    </lineage>
</organism>
<feature type="region of interest" description="Disordered" evidence="1">
    <location>
        <begin position="175"/>
        <end position="197"/>
    </location>
</feature>
<feature type="region of interest" description="Disordered" evidence="1">
    <location>
        <begin position="209"/>
        <end position="230"/>
    </location>
</feature>
<name>A0A8T0XD57_PANVG</name>
<feature type="compositionally biased region" description="Low complexity" evidence="1">
    <location>
        <begin position="328"/>
        <end position="357"/>
    </location>
</feature>
<reference evidence="2" key="1">
    <citation type="submission" date="2020-05" db="EMBL/GenBank/DDBJ databases">
        <title>WGS assembly of Panicum virgatum.</title>
        <authorList>
            <person name="Lovell J.T."/>
            <person name="Jenkins J."/>
            <person name="Shu S."/>
            <person name="Juenger T.E."/>
            <person name="Schmutz J."/>
        </authorList>
    </citation>
    <scope>NUCLEOTIDE SEQUENCE</scope>
    <source>
        <strain evidence="2">AP13</strain>
    </source>
</reference>
<feature type="compositionally biased region" description="Low complexity" evidence="1">
    <location>
        <begin position="262"/>
        <end position="276"/>
    </location>
</feature>
<keyword evidence="3" id="KW-1185">Reference proteome</keyword>
<feature type="region of interest" description="Disordered" evidence="1">
    <location>
        <begin position="54"/>
        <end position="158"/>
    </location>
</feature>
<feature type="compositionally biased region" description="Low complexity" evidence="1">
    <location>
        <begin position="109"/>
        <end position="119"/>
    </location>
</feature>